<sequence length="164" mass="17951">MSWRIGQSTNSSRTTWHGRQSCQQQTARIHWPHKPEQRLARSTVFVGRVAALDIPFATCSCPAVEEASLPTSPPDPSTHIPAALPLMTLNPPLRGKLLAELGNDANFTSHSRSGTMSPATLNLRRIHEQTGTRPQTKDAPKAVDPAPAQPTKGKPRLLLMGQRR</sequence>
<accession>A0A2S4L454</accession>
<feature type="region of interest" description="Disordered" evidence="1">
    <location>
        <begin position="1"/>
        <end position="27"/>
    </location>
</feature>
<dbReference type="AlphaFoldDB" id="A0A2S4L454"/>
<dbReference type="OrthoDB" id="26136at2759"/>
<evidence type="ECO:0000256" key="1">
    <source>
        <dbReference type="SAM" id="MobiDB-lite"/>
    </source>
</evidence>
<evidence type="ECO:0000313" key="2">
    <source>
        <dbReference type="EMBL" id="POR37187.1"/>
    </source>
</evidence>
<gene>
    <name evidence="2" type="ORF">TPAR_02667</name>
</gene>
<reference evidence="2 3" key="1">
    <citation type="submission" date="2018-01" db="EMBL/GenBank/DDBJ databases">
        <title>Harnessing the power of phylogenomics to disentangle the directionality and signatures of interkingdom host jumping in the parasitic fungal genus Tolypocladium.</title>
        <authorList>
            <person name="Quandt C.A."/>
            <person name="Patterson W."/>
            <person name="Spatafora J.W."/>
        </authorList>
    </citation>
    <scope>NUCLEOTIDE SEQUENCE [LARGE SCALE GENOMIC DNA]</scope>
    <source>
        <strain evidence="2 3">NRBC 100945</strain>
    </source>
</reference>
<dbReference type="EMBL" id="PKSG01000274">
    <property type="protein sequence ID" value="POR37187.1"/>
    <property type="molecule type" value="Genomic_DNA"/>
</dbReference>
<dbReference type="Proteomes" id="UP000237481">
    <property type="component" value="Unassembled WGS sequence"/>
</dbReference>
<keyword evidence="3" id="KW-1185">Reference proteome</keyword>
<name>A0A2S4L454_9HYPO</name>
<organism evidence="2 3">
    <name type="scientific">Tolypocladium paradoxum</name>
    <dbReference type="NCBI Taxonomy" id="94208"/>
    <lineage>
        <taxon>Eukaryota</taxon>
        <taxon>Fungi</taxon>
        <taxon>Dikarya</taxon>
        <taxon>Ascomycota</taxon>
        <taxon>Pezizomycotina</taxon>
        <taxon>Sordariomycetes</taxon>
        <taxon>Hypocreomycetidae</taxon>
        <taxon>Hypocreales</taxon>
        <taxon>Ophiocordycipitaceae</taxon>
        <taxon>Tolypocladium</taxon>
    </lineage>
</organism>
<feature type="compositionally biased region" description="Basic and acidic residues" evidence="1">
    <location>
        <begin position="127"/>
        <end position="141"/>
    </location>
</feature>
<feature type="region of interest" description="Disordered" evidence="1">
    <location>
        <begin position="127"/>
        <end position="164"/>
    </location>
</feature>
<dbReference type="STRING" id="94208.A0A2S4L454"/>
<comment type="caution">
    <text evidence="2">The sequence shown here is derived from an EMBL/GenBank/DDBJ whole genome shotgun (WGS) entry which is preliminary data.</text>
</comment>
<proteinExistence type="predicted"/>
<evidence type="ECO:0000313" key="3">
    <source>
        <dbReference type="Proteomes" id="UP000237481"/>
    </source>
</evidence>
<protein>
    <submittedName>
        <fullName evidence="2">GTP-binding protein gtr2</fullName>
    </submittedName>
</protein>